<sequence length="149" mass="17084">MQTKVDDIMEQIEKLAKRDEVQQTEIHGLADSEAKLHNELNECVQSLAECDQKQENQIRDLAGHEKKNREEIEILKAKVESLVEHLEGQDDPADMQTKVDDIMEQIEKLAKRDETQQAEIQNVADKVEDVADKEAKLQAVLNERVQLLT</sequence>
<evidence type="ECO:0000313" key="1">
    <source>
        <dbReference type="EMBL" id="EZG66537.1"/>
    </source>
</evidence>
<dbReference type="VEuPathDB" id="CryptoDB:GNI_079950"/>
<comment type="caution">
    <text evidence="1">The sequence shown here is derived from an EMBL/GenBank/DDBJ whole genome shotgun (WGS) entry which is preliminary data.</text>
</comment>
<organism evidence="1 2">
    <name type="scientific">Gregarina niphandrodes</name>
    <name type="common">Septate eugregarine</name>
    <dbReference type="NCBI Taxonomy" id="110365"/>
    <lineage>
        <taxon>Eukaryota</taxon>
        <taxon>Sar</taxon>
        <taxon>Alveolata</taxon>
        <taxon>Apicomplexa</taxon>
        <taxon>Conoidasida</taxon>
        <taxon>Gregarinasina</taxon>
        <taxon>Eugregarinorida</taxon>
        <taxon>Gregarinidae</taxon>
        <taxon>Gregarina</taxon>
    </lineage>
</organism>
<gene>
    <name evidence="1" type="ORF">GNI_079950</name>
</gene>
<dbReference type="RefSeq" id="XP_011130622.1">
    <property type="nucleotide sequence ID" value="XM_011132320.1"/>
</dbReference>
<keyword evidence="2" id="KW-1185">Reference proteome</keyword>
<accession>A0A023B6G6</accession>
<proteinExistence type="predicted"/>
<name>A0A023B6G6_GRENI</name>
<dbReference type="GeneID" id="22912909"/>
<evidence type="ECO:0000313" key="2">
    <source>
        <dbReference type="Proteomes" id="UP000019763"/>
    </source>
</evidence>
<reference evidence="1" key="1">
    <citation type="submission" date="2013-12" db="EMBL/GenBank/DDBJ databases">
        <authorList>
            <person name="Omoto C.K."/>
            <person name="Sibley D."/>
            <person name="Venepally P."/>
            <person name="Hadjithomas M."/>
            <person name="Karamycheva S."/>
            <person name="Brunk B."/>
            <person name="Roos D."/>
            <person name="Caler E."/>
            <person name="Lorenzi H."/>
        </authorList>
    </citation>
    <scope>NUCLEOTIDE SEQUENCE</scope>
</reference>
<dbReference type="AlphaFoldDB" id="A0A023B6G6"/>
<dbReference type="EMBL" id="AFNH02000598">
    <property type="protein sequence ID" value="EZG66537.1"/>
    <property type="molecule type" value="Genomic_DNA"/>
</dbReference>
<dbReference type="Proteomes" id="UP000019763">
    <property type="component" value="Unassembled WGS sequence"/>
</dbReference>
<protein>
    <submittedName>
        <fullName evidence="1">Viral A-type inclusion protein</fullName>
    </submittedName>
</protein>
<feature type="non-terminal residue" evidence="1">
    <location>
        <position position="149"/>
    </location>
</feature>